<dbReference type="EMBL" id="BARS01001899">
    <property type="protein sequence ID" value="GAF77979.1"/>
    <property type="molecule type" value="Genomic_DNA"/>
</dbReference>
<protein>
    <recommendedName>
        <fullName evidence="3">Lipoprotein</fullName>
    </recommendedName>
</protein>
<name>X0SAG3_9ZZZZ</name>
<evidence type="ECO:0000256" key="1">
    <source>
        <dbReference type="SAM" id="MobiDB-lite"/>
    </source>
</evidence>
<proteinExistence type="predicted"/>
<comment type="caution">
    <text evidence="2">The sequence shown here is derived from an EMBL/GenBank/DDBJ whole genome shotgun (WGS) entry which is preliminary data.</text>
</comment>
<gene>
    <name evidence="2" type="ORF">S01H1_03495</name>
</gene>
<feature type="region of interest" description="Disordered" evidence="1">
    <location>
        <begin position="79"/>
        <end position="99"/>
    </location>
</feature>
<evidence type="ECO:0000313" key="2">
    <source>
        <dbReference type="EMBL" id="GAF77979.1"/>
    </source>
</evidence>
<sequence length="176" mass="18449">MRPLVISAALAATLAGCTCAPHQASLTGCTGANGIACSERVAGTTTSHAPAKVQKVVAAKKEKFVQPDDKSNIVVNETSTVASKSEAPQPSQPDDTSDPVIKKAKVTVAAKMENPVSVEFREMKRADRKNADGKFVDSICGYVRGKTASGGEIGDKPFLYLVKEDEAYIGGYGICN</sequence>
<reference evidence="2" key="1">
    <citation type="journal article" date="2014" name="Front. Microbiol.">
        <title>High frequency of phylogenetically diverse reductive dehalogenase-homologous genes in deep subseafloor sedimentary metagenomes.</title>
        <authorList>
            <person name="Kawai M."/>
            <person name="Futagami T."/>
            <person name="Toyoda A."/>
            <person name="Takaki Y."/>
            <person name="Nishi S."/>
            <person name="Hori S."/>
            <person name="Arai W."/>
            <person name="Tsubouchi T."/>
            <person name="Morono Y."/>
            <person name="Uchiyama I."/>
            <person name="Ito T."/>
            <person name="Fujiyama A."/>
            <person name="Inagaki F."/>
            <person name="Takami H."/>
        </authorList>
    </citation>
    <scope>NUCLEOTIDE SEQUENCE</scope>
    <source>
        <strain evidence="2">Expedition CK06-06</strain>
    </source>
</reference>
<dbReference type="PROSITE" id="PS51257">
    <property type="entry name" value="PROKAR_LIPOPROTEIN"/>
    <property type="match status" value="1"/>
</dbReference>
<organism evidence="2">
    <name type="scientific">marine sediment metagenome</name>
    <dbReference type="NCBI Taxonomy" id="412755"/>
    <lineage>
        <taxon>unclassified sequences</taxon>
        <taxon>metagenomes</taxon>
        <taxon>ecological metagenomes</taxon>
    </lineage>
</organism>
<dbReference type="AlphaFoldDB" id="X0SAG3"/>
<evidence type="ECO:0008006" key="3">
    <source>
        <dbReference type="Google" id="ProtNLM"/>
    </source>
</evidence>
<accession>X0SAG3</accession>